<comment type="function">
    <text evidence="8">Involved in the biosynthesis of the chorismate, which leads to the biosynthesis of aromatic amino acids. Catalyzes the reversible NADPH linked reduction of 3-dehydroshikimate (DHSA) to yield shikimate (SA).</text>
</comment>
<dbReference type="CDD" id="cd00502">
    <property type="entry name" value="DHQase_I"/>
    <property type="match status" value="1"/>
</dbReference>
<dbReference type="NCBIfam" id="TIGR00507">
    <property type="entry name" value="aroE"/>
    <property type="match status" value="1"/>
</dbReference>
<dbReference type="InterPro" id="IPR013708">
    <property type="entry name" value="Shikimate_DH-bd_N"/>
</dbReference>
<dbReference type="GO" id="GO:0050661">
    <property type="term" value="F:NADP binding"/>
    <property type="evidence" value="ECO:0007669"/>
    <property type="project" value="InterPro"/>
</dbReference>
<dbReference type="HAMAP" id="MF_00214">
    <property type="entry name" value="AroD"/>
    <property type="match status" value="1"/>
</dbReference>
<dbReference type="InterPro" id="IPR001381">
    <property type="entry name" value="DHquinase_I"/>
</dbReference>
<evidence type="ECO:0000259" key="11">
    <source>
        <dbReference type="Pfam" id="PF18317"/>
    </source>
</evidence>
<dbReference type="Pfam" id="PF01488">
    <property type="entry name" value="Shikimate_DH"/>
    <property type="match status" value="1"/>
</dbReference>
<dbReference type="SUPFAM" id="SSF51735">
    <property type="entry name" value="NAD(P)-binding Rossmann-fold domains"/>
    <property type="match status" value="1"/>
</dbReference>
<dbReference type="InterPro" id="IPR022893">
    <property type="entry name" value="Shikimate_DH_fam"/>
</dbReference>
<dbReference type="EMBL" id="CP036281">
    <property type="protein sequence ID" value="QDU79582.1"/>
    <property type="molecule type" value="Genomic_DNA"/>
</dbReference>
<evidence type="ECO:0000256" key="6">
    <source>
        <dbReference type="ARBA" id="ARBA00049442"/>
    </source>
</evidence>
<dbReference type="InterPro" id="IPR046346">
    <property type="entry name" value="Aminoacid_DH-like_N_sf"/>
</dbReference>
<feature type="active site" description="Proton acceptor" evidence="8">
    <location>
        <position position="282"/>
    </location>
</feature>
<feature type="binding site" evidence="8">
    <location>
        <position position="464"/>
    </location>
    <ligand>
        <name>shikimate</name>
        <dbReference type="ChEBI" id="CHEBI:36208"/>
    </ligand>
</feature>
<dbReference type="Pfam" id="PF18317">
    <property type="entry name" value="SDH_C"/>
    <property type="match status" value="1"/>
</dbReference>
<dbReference type="UniPathway" id="UPA00053">
    <property type="reaction ID" value="UER00086"/>
</dbReference>
<keyword evidence="3 8" id="KW-0521">NADP</keyword>
<dbReference type="EC" id="1.1.1.25" evidence="8"/>
<gene>
    <name evidence="12" type="primary">aroE_1</name>
    <name evidence="7" type="synonym">aroD</name>
    <name evidence="8" type="synonym">aroE</name>
    <name evidence="12" type="ORF">Pla110_12930</name>
</gene>
<feature type="binding site" evidence="7">
    <location>
        <position position="199"/>
    </location>
    <ligand>
        <name>3-dehydroquinate</name>
        <dbReference type="ChEBI" id="CHEBI:32364"/>
    </ligand>
</feature>
<evidence type="ECO:0000256" key="8">
    <source>
        <dbReference type="HAMAP-Rule" id="MF_00222"/>
    </source>
</evidence>
<feature type="binding site" evidence="8">
    <location>
        <begin position="231"/>
        <end position="233"/>
    </location>
    <ligand>
        <name>shikimate</name>
        <dbReference type="ChEBI" id="CHEBI:36208"/>
    </ligand>
</feature>
<dbReference type="GO" id="GO:0003855">
    <property type="term" value="F:3-dehydroquinate dehydratase activity"/>
    <property type="evidence" value="ECO:0007669"/>
    <property type="project" value="UniProtKB-UniRule"/>
</dbReference>
<accession>A0A518CK28</accession>
<evidence type="ECO:0000313" key="12">
    <source>
        <dbReference type="EMBL" id="QDU79582.1"/>
    </source>
</evidence>
<dbReference type="GO" id="GO:0004764">
    <property type="term" value="F:shikimate 3-dehydrogenase (NADP+) activity"/>
    <property type="evidence" value="ECO:0007669"/>
    <property type="project" value="UniProtKB-UniRule"/>
</dbReference>
<dbReference type="Pfam" id="PF08501">
    <property type="entry name" value="Shikimate_dh_N"/>
    <property type="match status" value="1"/>
</dbReference>
<dbReference type="Gene3D" id="3.40.50.10860">
    <property type="entry name" value="Leucine Dehydrogenase, chain A, domain 1"/>
    <property type="match status" value="1"/>
</dbReference>
<dbReference type="AlphaFoldDB" id="A0A518CK28"/>
<evidence type="ECO:0000256" key="4">
    <source>
        <dbReference type="ARBA" id="ARBA00023002"/>
    </source>
</evidence>
<keyword evidence="5 7" id="KW-0057">Aromatic amino acid biosynthesis</keyword>
<dbReference type="GO" id="GO:0009423">
    <property type="term" value="P:chorismate biosynthetic process"/>
    <property type="evidence" value="ECO:0007669"/>
    <property type="project" value="UniProtKB-UniRule"/>
</dbReference>
<feature type="binding site" evidence="8">
    <location>
        <position position="457"/>
    </location>
    <ligand>
        <name>NADP(+)</name>
        <dbReference type="ChEBI" id="CHEBI:58349"/>
    </ligand>
</feature>
<feature type="binding site" evidence="7">
    <location>
        <position position="5"/>
    </location>
    <ligand>
        <name>3-dehydroquinate</name>
        <dbReference type="ChEBI" id="CHEBI:32364"/>
    </ligand>
</feature>
<feature type="binding site" evidence="7">
    <location>
        <position position="58"/>
    </location>
    <ligand>
        <name>3-dehydroquinate</name>
        <dbReference type="ChEBI" id="CHEBI:32364"/>
    </ligand>
</feature>
<evidence type="ECO:0000313" key="13">
    <source>
        <dbReference type="Proteomes" id="UP000317178"/>
    </source>
</evidence>
<dbReference type="SUPFAM" id="SSF51569">
    <property type="entry name" value="Aldolase"/>
    <property type="match status" value="1"/>
</dbReference>
<feature type="binding site" evidence="7">
    <location>
        <begin position="30"/>
        <end position="32"/>
    </location>
    <ligand>
        <name>3-dehydroquinate</name>
        <dbReference type="ChEBI" id="CHEBI:32364"/>
    </ligand>
</feature>
<dbReference type="Pfam" id="PF01487">
    <property type="entry name" value="DHquinase_I"/>
    <property type="match status" value="1"/>
</dbReference>
<feature type="active site" description="Proton donor/acceptor" evidence="7">
    <location>
        <position position="111"/>
    </location>
</feature>
<name>A0A518CK28_9PLAN</name>
<comment type="catalytic activity">
    <reaction evidence="6 8">
        <text>shikimate + NADP(+) = 3-dehydroshikimate + NADPH + H(+)</text>
        <dbReference type="Rhea" id="RHEA:17737"/>
        <dbReference type="ChEBI" id="CHEBI:15378"/>
        <dbReference type="ChEBI" id="CHEBI:16630"/>
        <dbReference type="ChEBI" id="CHEBI:36208"/>
        <dbReference type="ChEBI" id="CHEBI:57783"/>
        <dbReference type="ChEBI" id="CHEBI:58349"/>
        <dbReference type="EC" id="1.1.1.25"/>
    </reaction>
</comment>
<dbReference type="OrthoDB" id="9792692at2"/>
<dbReference type="InterPro" id="IPR011342">
    <property type="entry name" value="Shikimate_DH"/>
</dbReference>
<dbReference type="HAMAP" id="MF_00222">
    <property type="entry name" value="Shikimate_DH_AroE"/>
    <property type="match status" value="1"/>
</dbReference>
<dbReference type="InterPro" id="IPR006151">
    <property type="entry name" value="Shikm_DH/Glu-tRNA_Rdtase"/>
</dbReference>
<sequence length="494" mass="55499">MICVSIGRTRHKKMIAEHQQLAEQGAELVEYRLDWLGKEPDLTRLLADRPTPIVATCRRTVDYGRWRGTEEQRQAILRAAIVAEVDYIDLEDDIAGSIPRYGKTKRIVSHHNFEETPEDLEEIHQRMCRLDPDIVKLVTMANTPADIVRVLKLVAAAPVPTVGFCMGEFGTASRILCAKYGSPFTYASFSEDRELAPGQISFKEMKNVYRYDKINFGTKVFAVIGDPIAHSKSPLIHNAAFEHEKLNNVYVPFRIPSDDLLDTLRAFEWLQIQGYSITIPHKEACVEYCDFPDETCKTVGAANTWYRDASNRWRASNTDYDAALATIRQGLAEGKGDTNLQGKTALVLGAGGVSRAITHGLIKAGCAVTITNRTNKRGEHLAQELGCRHVTWENRGAQTADILVNCTPIGMFPHMDETPFNSHWLRDGMLVFDTIYNPENTLLLKDARNHNCHTASGLEMFVRQAALQYERFTQSEAPLESMREALRKSISAIN</sequence>
<dbReference type="CDD" id="cd01065">
    <property type="entry name" value="NAD_bind_Shikimate_DH"/>
    <property type="match status" value="1"/>
</dbReference>
<comment type="similarity">
    <text evidence="7">Belongs to the type-I 3-dehydroquinase family.</text>
</comment>
<dbReference type="PANTHER" id="PTHR21089:SF1">
    <property type="entry name" value="BIFUNCTIONAL 3-DEHYDROQUINATE DEHYDRATASE_SHIKIMATE DEHYDROGENASE, CHLOROPLASTIC"/>
    <property type="match status" value="1"/>
</dbReference>
<comment type="similarity">
    <text evidence="8">Belongs to the shikimate dehydrogenase family.</text>
</comment>
<dbReference type="GO" id="GO:0005829">
    <property type="term" value="C:cytosol"/>
    <property type="evidence" value="ECO:0007669"/>
    <property type="project" value="TreeGrafter"/>
</dbReference>
<feature type="domain" description="Shikimate dehydrogenase substrate binding N-terminal" evidence="10">
    <location>
        <begin position="223"/>
        <end position="304"/>
    </location>
</feature>
<reference evidence="12 13" key="1">
    <citation type="submission" date="2019-02" db="EMBL/GenBank/DDBJ databases">
        <title>Deep-cultivation of Planctomycetes and their phenomic and genomic characterization uncovers novel biology.</title>
        <authorList>
            <person name="Wiegand S."/>
            <person name="Jogler M."/>
            <person name="Boedeker C."/>
            <person name="Pinto D."/>
            <person name="Vollmers J."/>
            <person name="Rivas-Marin E."/>
            <person name="Kohn T."/>
            <person name="Peeters S.H."/>
            <person name="Heuer A."/>
            <person name="Rast P."/>
            <person name="Oberbeckmann S."/>
            <person name="Bunk B."/>
            <person name="Jeske O."/>
            <person name="Meyerdierks A."/>
            <person name="Storesund J.E."/>
            <person name="Kallscheuer N."/>
            <person name="Luecker S."/>
            <person name="Lage O.M."/>
            <person name="Pohl T."/>
            <person name="Merkel B.J."/>
            <person name="Hornburger P."/>
            <person name="Mueller R.-W."/>
            <person name="Bruemmer F."/>
            <person name="Labrenz M."/>
            <person name="Spormann A.M."/>
            <person name="Op den Camp H."/>
            <person name="Overmann J."/>
            <person name="Amann R."/>
            <person name="Jetten M.S.M."/>
            <person name="Mascher T."/>
            <person name="Medema M.H."/>
            <person name="Devos D.P."/>
            <person name="Kaster A.-K."/>
            <person name="Ovreas L."/>
            <person name="Rohde M."/>
            <person name="Galperin M.Y."/>
            <person name="Jogler C."/>
        </authorList>
    </citation>
    <scope>NUCLEOTIDE SEQUENCE [LARGE SCALE GENOMIC DNA]</scope>
    <source>
        <strain evidence="12 13">Pla110</strain>
    </source>
</reference>
<dbReference type="InterPro" id="IPR036291">
    <property type="entry name" value="NAD(P)-bd_dom_sf"/>
</dbReference>
<feature type="binding site" evidence="7">
    <location>
        <position position="174"/>
    </location>
    <ligand>
        <name>3-dehydroquinate</name>
        <dbReference type="ChEBI" id="CHEBI:32364"/>
    </ligand>
</feature>
<comment type="caution">
    <text evidence="7">Lacks conserved residue(s) required for the propagation of feature annotation.</text>
</comment>
<feature type="binding site" evidence="8">
    <location>
        <position position="294"/>
    </location>
    <ligand>
        <name>NADP(+)</name>
        <dbReference type="ChEBI" id="CHEBI:58349"/>
    </ligand>
</feature>
<feature type="binding site" evidence="8">
    <location>
        <begin position="372"/>
        <end position="377"/>
    </location>
    <ligand>
        <name>NADP(+)</name>
        <dbReference type="ChEBI" id="CHEBI:58349"/>
    </ligand>
</feature>
<organism evidence="12 13">
    <name type="scientific">Polystyrenella longa</name>
    <dbReference type="NCBI Taxonomy" id="2528007"/>
    <lineage>
        <taxon>Bacteria</taxon>
        <taxon>Pseudomonadati</taxon>
        <taxon>Planctomycetota</taxon>
        <taxon>Planctomycetia</taxon>
        <taxon>Planctomycetales</taxon>
        <taxon>Planctomycetaceae</taxon>
        <taxon>Polystyrenella</taxon>
    </lineage>
</organism>
<keyword evidence="2 7" id="KW-0028">Amino-acid biosynthesis</keyword>
<evidence type="ECO:0000256" key="5">
    <source>
        <dbReference type="ARBA" id="ARBA00023141"/>
    </source>
</evidence>
<feature type="binding site" evidence="8">
    <location>
        <position position="319"/>
    </location>
    <ligand>
        <name>shikimate</name>
        <dbReference type="ChEBI" id="CHEBI:36208"/>
    </ligand>
</feature>
<evidence type="ECO:0000256" key="7">
    <source>
        <dbReference type="HAMAP-Rule" id="MF_00214"/>
    </source>
</evidence>
<dbReference type="GO" id="GO:0008652">
    <property type="term" value="P:amino acid biosynthetic process"/>
    <property type="evidence" value="ECO:0007669"/>
    <property type="project" value="UniProtKB-KW"/>
</dbReference>
<feature type="binding site" evidence="8">
    <location>
        <position position="278"/>
    </location>
    <ligand>
        <name>shikimate</name>
        <dbReference type="ChEBI" id="CHEBI:36208"/>
    </ligand>
</feature>
<dbReference type="GO" id="GO:0019632">
    <property type="term" value="P:shikimate metabolic process"/>
    <property type="evidence" value="ECO:0007669"/>
    <property type="project" value="InterPro"/>
</dbReference>
<dbReference type="KEGG" id="plon:Pla110_12930"/>
<evidence type="ECO:0000259" key="10">
    <source>
        <dbReference type="Pfam" id="PF08501"/>
    </source>
</evidence>
<dbReference type="RefSeq" id="WP_144994296.1">
    <property type="nucleotide sequence ID" value="NZ_CP036281.1"/>
</dbReference>
<comment type="subunit">
    <text evidence="7">Homodimer.</text>
</comment>
<dbReference type="EC" id="4.2.1.10" evidence="7"/>
<proteinExistence type="inferred from homology"/>
<evidence type="ECO:0000259" key="9">
    <source>
        <dbReference type="Pfam" id="PF01488"/>
    </source>
</evidence>
<feature type="binding site" evidence="8">
    <location>
        <position position="434"/>
    </location>
    <ligand>
        <name>NADP(+)</name>
        <dbReference type="ChEBI" id="CHEBI:58349"/>
    </ligand>
</feature>
<dbReference type="InterPro" id="IPR013785">
    <property type="entry name" value="Aldolase_TIM"/>
</dbReference>
<keyword evidence="13" id="KW-1185">Reference proteome</keyword>
<evidence type="ECO:0000256" key="2">
    <source>
        <dbReference type="ARBA" id="ARBA00022605"/>
    </source>
</evidence>
<feature type="active site" description="Schiff-base intermediate with substrate" evidence="7">
    <location>
        <position position="136"/>
    </location>
</feature>
<dbReference type="InterPro" id="IPR041121">
    <property type="entry name" value="SDH_C"/>
</dbReference>
<comment type="function">
    <text evidence="7">Involved in the third step of the chorismate pathway, which leads to the biosynthesis of aromatic amino acids. Catalyzes the cis-dehydration of 3-dehydroquinate (DHQ) and introduces the first double bond of the aromatic ring to yield 3-dehydroshikimate.</text>
</comment>
<protein>
    <recommendedName>
        <fullName evidence="7 8">Multifunctional fusion protein</fullName>
    </recommendedName>
    <domain>
        <recommendedName>
            <fullName evidence="7">3-dehydroquinate dehydratase</fullName>
            <shortName evidence="7">3-dehydroquinase</shortName>
            <ecNumber evidence="7">4.2.1.10</ecNumber>
        </recommendedName>
        <alternativeName>
            <fullName evidence="7">Type I DHQase</fullName>
        </alternativeName>
        <alternativeName>
            <fullName evidence="7">Type I dehydroquinase</fullName>
            <shortName evidence="7">DHQ1</shortName>
        </alternativeName>
    </domain>
    <domain>
        <recommendedName>
            <fullName evidence="8">Shikimate dehydrogenase (NADP(+))</fullName>
            <shortName evidence="8">SDH</shortName>
            <ecNumber evidence="8">1.1.1.25</ecNumber>
        </recommendedName>
    </domain>
</protein>
<evidence type="ECO:0000256" key="3">
    <source>
        <dbReference type="ARBA" id="ARBA00022857"/>
    </source>
</evidence>
<keyword evidence="7" id="KW-0456">Lyase</keyword>
<dbReference type="SUPFAM" id="SSF53223">
    <property type="entry name" value="Aminoacid dehydrogenase-like, N-terminal domain"/>
    <property type="match status" value="1"/>
</dbReference>
<dbReference type="Gene3D" id="3.40.50.720">
    <property type="entry name" value="NAD(P)-binding Rossmann-like Domain"/>
    <property type="match status" value="1"/>
</dbReference>
<comment type="pathway">
    <text evidence="7">Metabolic intermediate biosynthesis; chorismate biosynthesis; chorismate from D-erythrose 4-phosphate and phosphoenolpyruvate: step 3/7.</text>
</comment>
<dbReference type="Gene3D" id="3.20.20.70">
    <property type="entry name" value="Aldolase class I"/>
    <property type="match status" value="1"/>
</dbReference>
<feature type="binding site" evidence="8">
    <location>
        <begin position="349"/>
        <end position="353"/>
    </location>
    <ligand>
        <name>NADP(+)</name>
        <dbReference type="ChEBI" id="CHEBI:58349"/>
    </ligand>
</feature>
<feature type="domain" description="Quinate/shikimate 5-dehydrogenase/glutamyl-tRNA reductase" evidence="9">
    <location>
        <begin position="333"/>
        <end position="407"/>
    </location>
</feature>
<feature type="domain" description="SDH C-terminal" evidence="11">
    <location>
        <begin position="457"/>
        <end position="487"/>
    </location>
</feature>
<evidence type="ECO:0000256" key="1">
    <source>
        <dbReference type="ARBA" id="ARBA00004871"/>
    </source>
</evidence>
<dbReference type="GO" id="GO:0009073">
    <property type="term" value="P:aromatic amino acid family biosynthetic process"/>
    <property type="evidence" value="ECO:0007669"/>
    <property type="project" value="UniProtKB-KW"/>
</dbReference>
<dbReference type="Proteomes" id="UP000317178">
    <property type="component" value="Chromosome"/>
</dbReference>
<dbReference type="PANTHER" id="PTHR21089">
    <property type="entry name" value="SHIKIMATE DEHYDROGENASE"/>
    <property type="match status" value="1"/>
</dbReference>
<feature type="binding site" evidence="8">
    <location>
        <position position="436"/>
    </location>
    <ligand>
        <name>shikimate</name>
        <dbReference type="ChEBI" id="CHEBI:36208"/>
    </ligand>
</feature>
<keyword evidence="4 8" id="KW-0560">Oxidoreductase</keyword>
<feature type="binding site" evidence="8">
    <location>
        <position position="303"/>
    </location>
    <ligand>
        <name>shikimate</name>
        <dbReference type="ChEBI" id="CHEBI:36208"/>
    </ligand>
</feature>
<keyword evidence="7" id="KW-0704">Schiff base</keyword>
<comment type="catalytic activity">
    <reaction evidence="7">
        <text>3-dehydroquinate = 3-dehydroshikimate + H2O</text>
        <dbReference type="Rhea" id="RHEA:21096"/>
        <dbReference type="ChEBI" id="CHEBI:15377"/>
        <dbReference type="ChEBI" id="CHEBI:16630"/>
        <dbReference type="ChEBI" id="CHEBI:32364"/>
        <dbReference type="EC" id="4.2.1.10"/>
    </reaction>
</comment>
<comment type="pathway">
    <text evidence="1 8">Metabolic intermediate biosynthesis; chorismate biosynthesis; chorismate from D-erythrose 4-phosphate and phosphoenolpyruvate: step 4/7.</text>
</comment>